<dbReference type="InterPro" id="IPR036388">
    <property type="entry name" value="WH-like_DNA-bd_sf"/>
</dbReference>
<dbReference type="PANTHER" id="PTHR43712">
    <property type="entry name" value="PUTATIVE (AFU_ORTHOLOGUE AFUA_4G14580)-RELATED"/>
    <property type="match status" value="1"/>
</dbReference>
<reference evidence="5 6" key="1">
    <citation type="journal article" date="2023" name="G3 (Bethesda)">
        <title>A chromosome-level genome assembly of Zasmidium syzygii isolated from banana leaves.</title>
        <authorList>
            <person name="van Westerhoven A.C."/>
            <person name="Mehrabi R."/>
            <person name="Talebi R."/>
            <person name="Steentjes M.B.F."/>
            <person name="Corcolon B."/>
            <person name="Chong P.A."/>
            <person name="Kema G.H.J."/>
            <person name="Seidl M.F."/>
        </authorList>
    </citation>
    <scope>NUCLEOTIDE SEQUENCE [LARGE SCALE GENOMIC DNA]</scope>
    <source>
        <strain evidence="5 6">P124</strain>
    </source>
</reference>
<evidence type="ECO:0000313" key="6">
    <source>
        <dbReference type="Proteomes" id="UP001305779"/>
    </source>
</evidence>
<dbReference type="Proteomes" id="UP001305779">
    <property type="component" value="Unassembled WGS sequence"/>
</dbReference>
<dbReference type="PANTHER" id="PTHR43712:SF11">
    <property type="entry name" value="O-METHYLTRANSFERASE (AFU_ORTHOLOGUE AFUA_2G17820)-RELATED"/>
    <property type="match status" value="1"/>
</dbReference>
<gene>
    <name evidence="5" type="ORF">PRZ48_005309</name>
</gene>
<keyword evidence="1" id="KW-0489">Methyltransferase</keyword>
<dbReference type="InterPro" id="IPR029063">
    <property type="entry name" value="SAM-dependent_MTases_sf"/>
</dbReference>
<dbReference type="SUPFAM" id="SSF53335">
    <property type="entry name" value="S-adenosyl-L-methionine-dependent methyltransferases"/>
    <property type="match status" value="1"/>
</dbReference>
<dbReference type="InterPro" id="IPR001077">
    <property type="entry name" value="COMT_C"/>
</dbReference>
<dbReference type="Gene3D" id="3.40.50.150">
    <property type="entry name" value="Vaccinia Virus protein VP39"/>
    <property type="match status" value="1"/>
</dbReference>
<dbReference type="InterPro" id="IPR016461">
    <property type="entry name" value="COMT-like"/>
</dbReference>
<dbReference type="PROSITE" id="PS51683">
    <property type="entry name" value="SAM_OMT_II"/>
    <property type="match status" value="1"/>
</dbReference>
<evidence type="ECO:0000256" key="3">
    <source>
        <dbReference type="ARBA" id="ARBA00022691"/>
    </source>
</evidence>
<keyword evidence="6" id="KW-1185">Reference proteome</keyword>
<evidence type="ECO:0000256" key="1">
    <source>
        <dbReference type="ARBA" id="ARBA00022603"/>
    </source>
</evidence>
<evidence type="ECO:0000313" key="5">
    <source>
        <dbReference type="EMBL" id="KAK4504393.1"/>
    </source>
</evidence>
<keyword evidence="3" id="KW-0949">S-adenosyl-L-methionine</keyword>
<dbReference type="EMBL" id="JAXOVC010000003">
    <property type="protein sequence ID" value="KAK4504393.1"/>
    <property type="molecule type" value="Genomic_DNA"/>
</dbReference>
<dbReference type="Pfam" id="PF00891">
    <property type="entry name" value="Methyltransf_2"/>
    <property type="match status" value="1"/>
</dbReference>
<evidence type="ECO:0000256" key="2">
    <source>
        <dbReference type="ARBA" id="ARBA00022679"/>
    </source>
</evidence>
<dbReference type="PIRSF" id="PIRSF005739">
    <property type="entry name" value="O-mtase"/>
    <property type="match status" value="1"/>
</dbReference>
<comment type="caution">
    <text evidence="5">The sequence shown here is derived from an EMBL/GenBank/DDBJ whole genome shotgun (WGS) entry which is preliminary data.</text>
</comment>
<dbReference type="Gene3D" id="1.10.10.10">
    <property type="entry name" value="Winged helix-like DNA-binding domain superfamily/Winged helix DNA-binding domain"/>
    <property type="match status" value="1"/>
</dbReference>
<feature type="domain" description="O-methyltransferase C-terminal" evidence="4">
    <location>
        <begin position="169"/>
        <end position="371"/>
    </location>
</feature>
<proteinExistence type="predicted"/>
<accession>A0ABR0ET90</accession>
<dbReference type="InterPro" id="IPR036390">
    <property type="entry name" value="WH_DNA-bd_sf"/>
</dbReference>
<dbReference type="SUPFAM" id="SSF46785">
    <property type="entry name" value="Winged helix' DNA-binding domain"/>
    <property type="match status" value="1"/>
</dbReference>
<keyword evidence="2" id="KW-0808">Transferase</keyword>
<organism evidence="5 6">
    <name type="scientific">Zasmidium cellare</name>
    <name type="common">Wine cellar mold</name>
    <name type="synonym">Racodium cellare</name>
    <dbReference type="NCBI Taxonomy" id="395010"/>
    <lineage>
        <taxon>Eukaryota</taxon>
        <taxon>Fungi</taxon>
        <taxon>Dikarya</taxon>
        <taxon>Ascomycota</taxon>
        <taxon>Pezizomycotina</taxon>
        <taxon>Dothideomycetes</taxon>
        <taxon>Dothideomycetidae</taxon>
        <taxon>Mycosphaerellales</taxon>
        <taxon>Mycosphaerellaceae</taxon>
        <taxon>Zasmidium</taxon>
    </lineage>
</organism>
<name>A0ABR0ET90_ZASCE</name>
<protein>
    <recommendedName>
        <fullName evidence="4">O-methyltransferase C-terminal domain-containing protein</fullName>
    </recommendedName>
</protein>
<evidence type="ECO:0000259" key="4">
    <source>
        <dbReference type="Pfam" id="PF00891"/>
    </source>
</evidence>
<sequence>MTSHAQTIDRLHHAIQHFNPSDPQNLQDFLALLRQTHRDLEGPGAYLSRVRFEPLNNMCQLMAIETGLIGAIVGSYPRPITTAELEEQTGQGHGFIARIMRLLAAHGVVDETDVETYRSNPICEKLNTPGEEGATRNMVELMFPIASKLVPQLRAPGGLSEFGDKPGNVTPFAAAYGGQSMFEFLETHAYHKAAFDQFMASRKAGVRKPWCEIVDLTRREMVDPQSVYVVDVAGGKGHDLLEFRRRFPGSPGRLVLQDLPETFVDLEGEEMEGVELMPHDMFLEQPVRGARYYVFSAVLHDWSDERCRRILERTATAMEPGYSRVLIHDMVLKDKGEGLRGASLDVAMLMMPGGKERTLSAIEKLLAEAGLRVVRLWPGVPGGESVVEAELVDGSAKSGS</sequence>